<accession>A0A2W7I807</accession>
<dbReference type="RefSeq" id="WP_111540637.1">
    <property type="nucleotide sequence ID" value="NZ_QKYV01000003.1"/>
</dbReference>
<evidence type="ECO:0008006" key="3">
    <source>
        <dbReference type="Google" id="ProtNLM"/>
    </source>
</evidence>
<protein>
    <recommendedName>
        <fullName evidence="3">Late embryogenesis abundant protein</fullName>
    </recommendedName>
</protein>
<evidence type="ECO:0000313" key="1">
    <source>
        <dbReference type="EMBL" id="PZW41632.1"/>
    </source>
</evidence>
<organism evidence="1 2">
    <name type="scientific">Mesonia algae</name>
    <dbReference type="NCBI Taxonomy" id="213248"/>
    <lineage>
        <taxon>Bacteria</taxon>
        <taxon>Pseudomonadati</taxon>
        <taxon>Bacteroidota</taxon>
        <taxon>Flavobacteriia</taxon>
        <taxon>Flavobacteriales</taxon>
        <taxon>Flavobacteriaceae</taxon>
        <taxon>Mesonia</taxon>
    </lineage>
</organism>
<comment type="caution">
    <text evidence="1">The sequence shown here is derived from an EMBL/GenBank/DDBJ whole genome shotgun (WGS) entry which is preliminary data.</text>
</comment>
<dbReference type="EMBL" id="QKYV01000003">
    <property type="protein sequence ID" value="PZW41632.1"/>
    <property type="molecule type" value="Genomic_DNA"/>
</dbReference>
<proteinExistence type="predicted"/>
<keyword evidence="2" id="KW-1185">Reference proteome</keyword>
<name>A0A2W7I807_9FLAO</name>
<dbReference type="AlphaFoldDB" id="A0A2W7I807"/>
<evidence type="ECO:0000313" key="2">
    <source>
        <dbReference type="Proteomes" id="UP000249542"/>
    </source>
</evidence>
<sequence>MRTILGMTAIAAGFFWYIGKNKVDEYLQAFEQLEFKPLGIKNIRLSGGKLSFYTNLEIVNNSLTNIALDTAKKVVLSRILVYNSNGEYLGKATPNLSAINLPAQSTTVVENINTVVPLDDLGSVLTNALSIIQNPNSLKLKLEFSAFGETYTIEA</sequence>
<reference evidence="1 2" key="1">
    <citation type="submission" date="2018-06" db="EMBL/GenBank/DDBJ databases">
        <title>Genomic Encyclopedia of Archaeal and Bacterial Type Strains, Phase II (KMG-II): from individual species to whole genera.</title>
        <authorList>
            <person name="Goeker M."/>
        </authorList>
    </citation>
    <scope>NUCLEOTIDE SEQUENCE [LARGE SCALE GENOMIC DNA]</scope>
    <source>
        <strain evidence="1 2">DSM 15361</strain>
    </source>
</reference>
<dbReference type="Proteomes" id="UP000249542">
    <property type="component" value="Unassembled WGS sequence"/>
</dbReference>
<gene>
    <name evidence="1" type="ORF">LX95_01313</name>
</gene>